<sequence>MKKVTTISLQAIIFILVLQGCSSIPLSTMMKMSGFDENSFTEVTAEEVRVKVRSNTQHNVLKENVLRYQYQGSDGVLDESFSLELIEEDVRMIEHWFSDDSFEHSSVYQLDSDGRAKFKKLQQHPLINNKNREGKFKVTVTFKFTDQAPKQVLLSVDLLLAPEDGFFTLLDDHEFDLEAARKK</sequence>
<dbReference type="PROSITE" id="PS51257">
    <property type="entry name" value="PROKAR_LIPOPROTEIN"/>
    <property type="match status" value="1"/>
</dbReference>
<name>C7RA82_KANKD</name>
<reference evidence="1 2" key="1">
    <citation type="journal article" date="2009" name="Stand. Genomic Sci.">
        <title>Complete genome sequence of Kangiella koreensis type strain (SW-125).</title>
        <authorList>
            <person name="Han C."/>
            <person name="Sikorski J."/>
            <person name="Lapidus A."/>
            <person name="Nolan M."/>
            <person name="Glavina Del Rio T."/>
            <person name="Tice H."/>
            <person name="Cheng J.F."/>
            <person name="Lucas S."/>
            <person name="Chen F."/>
            <person name="Copeland A."/>
            <person name="Ivanova N."/>
            <person name="Mavromatis K."/>
            <person name="Ovchinnikova G."/>
            <person name="Pati A."/>
            <person name="Bruce D."/>
            <person name="Goodwin L."/>
            <person name="Pitluck S."/>
            <person name="Chen A."/>
            <person name="Palaniappan K."/>
            <person name="Land M."/>
            <person name="Hauser L."/>
            <person name="Chang Y.J."/>
            <person name="Jeffries C.D."/>
            <person name="Chain P."/>
            <person name="Saunders E."/>
            <person name="Brettin T."/>
            <person name="Goker M."/>
            <person name="Tindall B.J."/>
            <person name="Bristow J."/>
            <person name="Eisen J.A."/>
            <person name="Markowitz V."/>
            <person name="Hugenholtz P."/>
            <person name="Kyrpides N.C."/>
            <person name="Klenk H.P."/>
            <person name="Detter J.C."/>
        </authorList>
    </citation>
    <scope>NUCLEOTIDE SEQUENCE [LARGE SCALE GENOMIC DNA]</scope>
    <source>
        <strain evidence="2">DSM 16069 / KCTC 12182 / SW-125</strain>
    </source>
</reference>
<dbReference type="AlphaFoldDB" id="C7RA82"/>
<dbReference type="InParanoid" id="C7RA82"/>
<protein>
    <recommendedName>
        <fullName evidence="3">Lipoprotein</fullName>
    </recommendedName>
</protein>
<evidence type="ECO:0000313" key="2">
    <source>
        <dbReference type="Proteomes" id="UP000001231"/>
    </source>
</evidence>
<accession>C7RA82</accession>
<evidence type="ECO:0000313" key="1">
    <source>
        <dbReference type="EMBL" id="ACV26201.1"/>
    </source>
</evidence>
<dbReference type="eggNOG" id="ENOG5033K2A">
    <property type="taxonomic scope" value="Bacteria"/>
</dbReference>
<dbReference type="EMBL" id="CP001707">
    <property type="protein sequence ID" value="ACV26201.1"/>
    <property type="molecule type" value="Genomic_DNA"/>
</dbReference>
<dbReference type="OrthoDB" id="6335119at2"/>
<dbReference type="KEGG" id="kko:Kkor_0781"/>
<keyword evidence="2" id="KW-1185">Reference proteome</keyword>
<dbReference type="RefSeq" id="WP_012800715.1">
    <property type="nucleotide sequence ID" value="NC_013166.1"/>
</dbReference>
<dbReference type="Proteomes" id="UP000001231">
    <property type="component" value="Chromosome"/>
</dbReference>
<dbReference type="HOGENOM" id="CLU_1561109_0_0_6"/>
<proteinExistence type="predicted"/>
<gene>
    <name evidence="1" type="ordered locus">Kkor_0781</name>
</gene>
<organism evidence="1 2">
    <name type="scientific">Kangiella koreensis (strain DSM 16069 / JCM 12317 / KCTC 12182 / SW-125)</name>
    <dbReference type="NCBI Taxonomy" id="523791"/>
    <lineage>
        <taxon>Bacteria</taxon>
        <taxon>Pseudomonadati</taxon>
        <taxon>Pseudomonadota</taxon>
        <taxon>Gammaproteobacteria</taxon>
        <taxon>Kangiellales</taxon>
        <taxon>Kangiellaceae</taxon>
        <taxon>Kangiella</taxon>
    </lineage>
</organism>
<evidence type="ECO:0008006" key="3">
    <source>
        <dbReference type="Google" id="ProtNLM"/>
    </source>
</evidence>